<proteinExistence type="predicted"/>
<evidence type="ECO:0000313" key="2">
    <source>
        <dbReference type="Proteomes" id="UP000016932"/>
    </source>
</evidence>
<dbReference type="HOGENOM" id="CLU_1807054_0_0_1"/>
<dbReference type="AlphaFoldDB" id="M3B4J9"/>
<dbReference type="VEuPathDB" id="FungiDB:MYCFIDRAFT_210835"/>
<dbReference type="EMBL" id="KB446557">
    <property type="protein sequence ID" value="EME84267.1"/>
    <property type="molecule type" value="Genomic_DNA"/>
</dbReference>
<evidence type="ECO:0000313" key="1">
    <source>
        <dbReference type="EMBL" id="EME84267.1"/>
    </source>
</evidence>
<accession>M3B4J9</accession>
<protein>
    <submittedName>
        <fullName evidence="1">Uncharacterized protein</fullName>
    </submittedName>
</protein>
<gene>
    <name evidence="1" type="ORF">MYCFIDRAFT_210835</name>
</gene>
<reference evidence="1 2" key="1">
    <citation type="journal article" date="2012" name="PLoS Pathog.">
        <title>Diverse lifestyles and strategies of plant pathogenesis encoded in the genomes of eighteen Dothideomycetes fungi.</title>
        <authorList>
            <person name="Ohm R.A."/>
            <person name="Feau N."/>
            <person name="Henrissat B."/>
            <person name="Schoch C.L."/>
            <person name="Horwitz B.A."/>
            <person name="Barry K.W."/>
            <person name="Condon B.J."/>
            <person name="Copeland A.C."/>
            <person name="Dhillon B."/>
            <person name="Glaser F."/>
            <person name="Hesse C.N."/>
            <person name="Kosti I."/>
            <person name="LaButti K."/>
            <person name="Lindquist E.A."/>
            <person name="Lucas S."/>
            <person name="Salamov A.A."/>
            <person name="Bradshaw R.E."/>
            <person name="Ciuffetti L."/>
            <person name="Hamelin R.C."/>
            <person name="Kema G.H.J."/>
            <person name="Lawrence C."/>
            <person name="Scott J.A."/>
            <person name="Spatafora J.W."/>
            <person name="Turgeon B.G."/>
            <person name="de Wit P.J.G.M."/>
            <person name="Zhong S."/>
            <person name="Goodwin S.B."/>
            <person name="Grigoriev I.V."/>
        </authorList>
    </citation>
    <scope>NUCLEOTIDE SEQUENCE [LARGE SCALE GENOMIC DNA]</scope>
    <source>
        <strain evidence="1 2">CIRAD86</strain>
    </source>
</reference>
<dbReference type="STRING" id="383855.M3B4J9"/>
<dbReference type="KEGG" id="pfj:MYCFIDRAFT_210835"/>
<keyword evidence="2" id="KW-1185">Reference proteome</keyword>
<sequence>MQVLAADYVVRSMTNEPEKSAQLLSHLATTQGFVSAMQGSQAQYHLANCVKYMEASFPRYEDFYKHQDVLLVLPRGQEETELHTSDGRLNRCYAHCFDCEGVVEEIDLKCLSCLQGSNDEKVAAVPLCETCANDRKGKSKVVT</sequence>
<dbReference type="RefSeq" id="XP_007924891.1">
    <property type="nucleotide sequence ID" value="XM_007926700.1"/>
</dbReference>
<dbReference type="Proteomes" id="UP000016932">
    <property type="component" value="Unassembled WGS sequence"/>
</dbReference>
<name>M3B4J9_PSEFD</name>
<organism evidence="1 2">
    <name type="scientific">Pseudocercospora fijiensis (strain CIRAD86)</name>
    <name type="common">Black leaf streak disease fungus</name>
    <name type="synonym">Mycosphaerella fijiensis</name>
    <dbReference type="NCBI Taxonomy" id="383855"/>
    <lineage>
        <taxon>Eukaryota</taxon>
        <taxon>Fungi</taxon>
        <taxon>Dikarya</taxon>
        <taxon>Ascomycota</taxon>
        <taxon>Pezizomycotina</taxon>
        <taxon>Dothideomycetes</taxon>
        <taxon>Dothideomycetidae</taxon>
        <taxon>Mycosphaerellales</taxon>
        <taxon>Mycosphaerellaceae</taxon>
        <taxon>Pseudocercospora</taxon>
    </lineage>
</organism>
<dbReference type="GeneID" id="19337214"/>